<keyword evidence="3" id="KW-1185">Reference proteome</keyword>
<reference evidence="2 3" key="1">
    <citation type="journal article" date="2020" name="Phytopathology">
        <title>Genome Sequence Resources of Colletotrichum truncatum, C. plurivorum, C. musicola, and C. sojae: Four Species Pathogenic to Soybean (Glycine max).</title>
        <authorList>
            <person name="Rogerio F."/>
            <person name="Boufleur T.R."/>
            <person name="Ciampi-Guillardi M."/>
            <person name="Sukno S.A."/>
            <person name="Thon M.R."/>
            <person name="Massola Junior N.S."/>
            <person name="Baroncelli R."/>
        </authorList>
    </citation>
    <scope>NUCLEOTIDE SEQUENCE [LARGE SCALE GENOMIC DNA]</scope>
    <source>
        <strain evidence="2 3">LFN0009</strain>
    </source>
</reference>
<protein>
    <submittedName>
        <fullName evidence="2">Integral membrane protein</fullName>
    </submittedName>
</protein>
<feature type="transmembrane region" description="Helical" evidence="1">
    <location>
        <begin position="146"/>
        <end position="165"/>
    </location>
</feature>
<evidence type="ECO:0000313" key="3">
    <source>
        <dbReference type="Proteomes" id="UP000652219"/>
    </source>
</evidence>
<evidence type="ECO:0000256" key="1">
    <source>
        <dbReference type="SAM" id="Phobius"/>
    </source>
</evidence>
<feature type="transmembrane region" description="Helical" evidence="1">
    <location>
        <begin position="97"/>
        <end position="117"/>
    </location>
</feature>
<feature type="transmembrane region" description="Helical" evidence="1">
    <location>
        <begin position="65"/>
        <end position="85"/>
    </location>
</feature>
<proteinExistence type="predicted"/>
<keyword evidence="1" id="KW-0472">Membrane</keyword>
<keyword evidence="1" id="KW-1133">Transmembrane helix</keyword>
<organism evidence="2 3">
    <name type="scientific">Colletotrichum sojae</name>
    <dbReference type="NCBI Taxonomy" id="2175907"/>
    <lineage>
        <taxon>Eukaryota</taxon>
        <taxon>Fungi</taxon>
        <taxon>Dikarya</taxon>
        <taxon>Ascomycota</taxon>
        <taxon>Pezizomycotina</taxon>
        <taxon>Sordariomycetes</taxon>
        <taxon>Hypocreomycetidae</taxon>
        <taxon>Glomerellales</taxon>
        <taxon>Glomerellaceae</taxon>
        <taxon>Colletotrichum</taxon>
        <taxon>Colletotrichum orchidearum species complex</taxon>
    </lineage>
</organism>
<keyword evidence="1" id="KW-0812">Transmembrane</keyword>
<name>A0A8H6JDL5_9PEZI</name>
<accession>A0A8H6JDL5</accession>
<sequence length="168" mass="18429">MASRLVFDPLTALRAAPLVSSTCTLLYAWDQHFFLSMLNSPLPEIRSKSKPVLQPYFSLFFRRGLSIVLTFIIASTASAIANLRVQSDGLRARGSFAWYLAGAALSAGHLAYVPWIAPSVRDVVEATEEDVNEKLDGWLALNWRRMVTVDLGAWVAFGVAVAGTLRAD</sequence>
<evidence type="ECO:0000313" key="2">
    <source>
        <dbReference type="EMBL" id="KAF6810645.1"/>
    </source>
</evidence>
<comment type="caution">
    <text evidence="2">The sequence shown here is derived from an EMBL/GenBank/DDBJ whole genome shotgun (WGS) entry which is preliminary data.</text>
</comment>
<dbReference type="AlphaFoldDB" id="A0A8H6JDL5"/>
<dbReference type="EMBL" id="WIGN01000084">
    <property type="protein sequence ID" value="KAF6810645.1"/>
    <property type="molecule type" value="Genomic_DNA"/>
</dbReference>
<gene>
    <name evidence="2" type="ORF">CSOJ01_06205</name>
</gene>
<dbReference type="Proteomes" id="UP000652219">
    <property type="component" value="Unassembled WGS sequence"/>
</dbReference>